<sequence length="287" mass="31553">MDEGRQKDLQLLEEIIDKCLKQKLLQTIAYTVLVSLFSFYAIHCGLCCICWFCRDNIFEEQKELKVTAHSHRVESHSAVLVSSNLVGNSFFSVTATPASALNCGKTLKLLRKMVFNLGSEVYMQAGVPDTRHIFMDVGLGFYVEFTRKFKPRPRPAETGLKAGSEILETCNNVYGWPWTREAMSDVSLVAEALISFHHVEPPPHPEKSGVTDLKLKWSVRQGRSKATGPSRKKGEHTRASPSTPLSWSDATSLSGGGAGGGSGVAAFEESSCTVKLSEAVRSKVRLV</sequence>
<proteinExistence type="predicted"/>
<accession>A0ABQ7F8M2</accession>
<keyword evidence="2" id="KW-0812">Transmembrane</keyword>
<protein>
    <submittedName>
        <fullName evidence="3">Uncharacterized protein</fullName>
    </submittedName>
</protein>
<dbReference type="EMBL" id="QGKV02000297">
    <property type="protein sequence ID" value="KAF3611628.1"/>
    <property type="molecule type" value="Genomic_DNA"/>
</dbReference>
<keyword evidence="2" id="KW-1133">Transmembrane helix</keyword>
<keyword evidence="4" id="KW-1185">Reference proteome</keyword>
<feature type="region of interest" description="Disordered" evidence="1">
    <location>
        <begin position="221"/>
        <end position="265"/>
    </location>
</feature>
<dbReference type="SUPFAM" id="SSF46579">
    <property type="entry name" value="Prefoldin"/>
    <property type="match status" value="1"/>
</dbReference>
<dbReference type="Gene3D" id="1.10.287.370">
    <property type="match status" value="1"/>
</dbReference>
<organism evidence="3 4">
    <name type="scientific">Brassica cretica</name>
    <name type="common">Mustard</name>
    <dbReference type="NCBI Taxonomy" id="69181"/>
    <lineage>
        <taxon>Eukaryota</taxon>
        <taxon>Viridiplantae</taxon>
        <taxon>Streptophyta</taxon>
        <taxon>Embryophyta</taxon>
        <taxon>Tracheophyta</taxon>
        <taxon>Spermatophyta</taxon>
        <taxon>Magnoliopsida</taxon>
        <taxon>eudicotyledons</taxon>
        <taxon>Gunneridae</taxon>
        <taxon>Pentapetalae</taxon>
        <taxon>rosids</taxon>
        <taxon>malvids</taxon>
        <taxon>Brassicales</taxon>
        <taxon>Brassicaceae</taxon>
        <taxon>Brassiceae</taxon>
        <taxon>Brassica</taxon>
    </lineage>
</organism>
<evidence type="ECO:0000313" key="3">
    <source>
        <dbReference type="EMBL" id="KAF3611628.1"/>
    </source>
</evidence>
<dbReference type="InterPro" id="IPR004127">
    <property type="entry name" value="Prefoldin_subunit_alpha"/>
</dbReference>
<reference evidence="3 4" key="1">
    <citation type="journal article" date="2020" name="BMC Genomics">
        <title>Intraspecific diversification of the crop wild relative Brassica cretica Lam. using demographic model selection.</title>
        <authorList>
            <person name="Kioukis A."/>
            <person name="Michalopoulou V.A."/>
            <person name="Briers L."/>
            <person name="Pirintsos S."/>
            <person name="Studholme D.J."/>
            <person name="Pavlidis P."/>
            <person name="Sarris P.F."/>
        </authorList>
    </citation>
    <scope>NUCLEOTIDE SEQUENCE [LARGE SCALE GENOMIC DNA]</scope>
    <source>
        <strain evidence="4">cv. PFS-1207/04</strain>
    </source>
</reference>
<dbReference type="PANTHER" id="PTHR35099:SF9">
    <property type="entry name" value="GENOME ASSEMBLY, CHROMOSOME: A09"/>
    <property type="match status" value="1"/>
</dbReference>
<evidence type="ECO:0000313" key="4">
    <source>
        <dbReference type="Proteomes" id="UP000266723"/>
    </source>
</evidence>
<dbReference type="Pfam" id="PF02996">
    <property type="entry name" value="Prefoldin"/>
    <property type="match status" value="1"/>
</dbReference>
<dbReference type="PANTHER" id="PTHR35099">
    <property type="entry name" value="OS02G0182700 PROTEIN"/>
    <property type="match status" value="1"/>
</dbReference>
<comment type="caution">
    <text evidence="3">The sequence shown here is derived from an EMBL/GenBank/DDBJ whole genome shotgun (WGS) entry which is preliminary data.</text>
</comment>
<dbReference type="InterPro" id="IPR009053">
    <property type="entry name" value="Prefoldin"/>
</dbReference>
<feature type="compositionally biased region" description="Gly residues" evidence="1">
    <location>
        <begin position="254"/>
        <end position="263"/>
    </location>
</feature>
<evidence type="ECO:0000256" key="1">
    <source>
        <dbReference type="SAM" id="MobiDB-lite"/>
    </source>
</evidence>
<keyword evidence="2" id="KW-0472">Membrane</keyword>
<dbReference type="Proteomes" id="UP000266723">
    <property type="component" value="Unassembled WGS sequence"/>
</dbReference>
<name>A0ABQ7F8M2_BRACR</name>
<evidence type="ECO:0000256" key="2">
    <source>
        <dbReference type="SAM" id="Phobius"/>
    </source>
</evidence>
<gene>
    <name evidence="3" type="ORF">DY000_02046455</name>
</gene>
<feature type="transmembrane region" description="Helical" evidence="2">
    <location>
        <begin position="28"/>
        <end position="53"/>
    </location>
</feature>